<organism evidence="3 4">
    <name type="scientific">Colletotrichum tofieldiae</name>
    <dbReference type="NCBI Taxonomy" id="708197"/>
    <lineage>
        <taxon>Eukaryota</taxon>
        <taxon>Fungi</taxon>
        <taxon>Dikarya</taxon>
        <taxon>Ascomycota</taxon>
        <taxon>Pezizomycotina</taxon>
        <taxon>Sordariomycetes</taxon>
        <taxon>Hypocreomycetidae</taxon>
        <taxon>Glomerellales</taxon>
        <taxon>Glomerellaceae</taxon>
        <taxon>Colletotrichum</taxon>
        <taxon>Colletotrichum spaethianum species complex</taxon>
    </lineage>
</organism>
<dbReference type="AlphaFoldDB" id="A0A166UNL5"/>
<dbReference type="InterPro" id="IPR002937">
    <property type="entry name" value="Amino_oxidase"/>
</dbReference>
<dbReference type="Gene3D" id="1.20.1440.240">
    <property type="match status" value="1"/>
</dbReference>
<dbReference type="Pfam" id="PF01593">
    <property type="entry name" value="Amino_oxidase"/>
    <property type="match status" value="1"/>
</dbReference>
<keyword evidence="4" id="KW-1185">Reference proteome</keyword>
<evidence type="ECO:0000256" key="1">
    <source>
        <dbReference type="SAM" id="SignalP"/>
    </source>
</evidence>
<evidence type="ECO:0000313" key="4">
    <source>
        <dbReference type="Proteomes" id="UP000076552"/>
    </source>
</evidence>
<proteinExistence type="predicted"/>
<dbReference type="InterPro" id="IPR036188">
    <property type="entry name" value="FAD/NAD-bd_sf"/>
</dbReference>
<dbReference type="SUPFAM" id="SSF54373">
    <property type="entry name" value="FAD-linked reductases, C-terminal domain"/>
    <property type="match status" value="1"/>
</dbReference>
<dbReference type="STRING" id="708197.A0A166UNL5"/>
<name>A0A166UNL5_9PEZI</name>
<dbReference type="PANTHER" id="PTHR10742">
    <property type="entry name" value="FLAVIN MONOAMINE OXIDASE"/>
    <property type="match status" value="1"/>
</dbReference>
<dbReference type="InterPro" id="IPR050281">
    <property type="entry name" value="Flavin_monoamine_oxidase"/>
</dbReference>
<gene>
    <name evidence="3" type="ORF">CT0861_02917</name>
</gene>
<sequence length="677" mass="75479">MARWLLSFIAGSALAAASGLPMKLETRSAVTSRVSNIHISLEEPVEETVTFTYGSCRGVSLDDAHHTISKSEVRDSQRLVWVLPEDASSDGCISAWSVSGKLMGRSEPQTLHHNWKRRVQKRSIHMSNDTGIDTLGAWFEGVNLLKDKEPTVVDVDTAKSKQVAIVGAGMAGLMSYLVLSQAGMTNISIIEAGQRLGGRVHTEYLSGGPFDYSYQEMGPMRFPEHYVDPKTNTTYNITDHQLVFQLAAEMNELNNHDKNLSVDFIPWIQSNKNGLSYKNGIKLANGLPPTLAQIAANSSLAIATVYDESTNTLSEELDKYLPGSEFSVHMAQNMFKAHREFLDSGLQGLGGDVWSEYAFMVNYLKGSLNSTDALGSFTATSFWDTLYEGMYFQAATYKTIDGGLSRLPLSFHPLVDDITTMNRKIERVQFDSDNDRVNLQWRESFKNQTFENASYDYALLAVPFSIIRKWRLPSLPLTITNAINELPYTSACKVALEFSERFWEHYENPIVGGCSTTSDIAGIGSTCYPSYNINGTGPATMLASYISGDWGHRWASVSEEEHVQYVLDAMVEIHGENTRDLYTGKYNRRCWVLDPLESGSWVSPVAGQHQLYIPEYFKTYDNMIFIGEHTSYTHAWISSALDSGIRGAVQLLLELGLVDEAKAAVNKWMARWIDIVS</sequence>
<dbReference type="Gene3D" id="3.50.50.60">
    <property type="entry name" value="FAD/NAD(P)-binding domain"/>
    <property type="match status" value="1"/>
</dbReference>
<protein>
    <submittedName>
        <fullName evidence="3">L-amino-acid oxidase</fullName>
    </submittedName>
</protein>
<dbReference type="OrthoDB" id="7777654at2759"/>
<accession>A0A166UNL5</accession>
<dbReference type="GO" id="GO:0009063">
    <property type="term" value="P:amino acid catabolic process"/>
    <property type="evidence" value="ECO:0007669"/>
    <property type="project" value="TreeGrafter"/>
</dbReference>
<comment type="caution">
    <text evidence="3">The sequence shown here is derived from an EMBL/GenBank/DDBJ whole genome shotgun (WGS) entry which is preliminary data.</text>
</comment>
<feature type="domain" description="Amine oxidase" evidence="2">
    <location>
        <begin position="170"/>
        <end position="652"/>
    </location>
</feature>
<dbReference type="Gene3D" id="3.90.660.10">
    <property type="match status" value="1"/>
</dbReference>
<feature type="signal peptide" evidence="1">
    <location>
        <begin position="1"/>
        <end position="19"/>
    </location>
</feature>
<dbReference type="SUPFAM" id="SSF51905">
    <property type="entry name" value="FAD/NAD(P)-binding domain"/>
    <property type="match status" value="1"/>
</dbReference>
<feature type="chain" id="PRO_5007880725" evidence="1">
    <location>
        <begin position="20"/>
        <end position="677"/>
    </location>
</feature>
<evidence type="ECO:0000313" key="3">
    <source>
        <dbReference type="EMBL" id="KZL73611.1"/>
    </source>
</evidence>
<reference evidence="3 4" key="1">
    <citation type="submission" date="2015-06" db="EMBL/GenBank/DDBJ databases">
        <title>Survival trade-offs in plant roots during colonization by closely related pathogenic and mutualistic fungi.</title>
        <authorList>
            <person name="Hacquard S."/>
            <person name="Kracher B."/>
            <person name="Hiruma K."/>
            <person name="Weinman A."/>
            <person name="Muench P."/>
            <person name="Garrido Oter R."/>
            <person name="Ver Loren van Themaat E."/>
            <person name="Dallerey J.-F."/>
            <person name="Damm U."/>
            <person name="Henrissat B."/>
            <person name="Lespinet O."/>
            <person name="Thon M."/>
            <person name="Kemen E."/>
            <person name="McHardy A.C."/>
            <person name="Schulze-Lefert P."/>
            <person name="O'Connell R.J."/>
        </authorList>
    </citation>
    <scope>NUCLEOTIDE SEQUENCE [LARGE SCALE GENOMIC DNA]</scope>
    <source>
        <strain evidence="3 4">0861</strain>
    </source>
</reference>
<dbReference type="Proteomes" id="UP000076552">
    <property type="component" value="Unassembled WGS sequence"/>
</dbReference>
<keyword evidence="1" id="KW-0732">Signal</keyword>
<dbReference type="GO" id="GO:0001716">
    <property type="term" value="F:L-amino-acid oxidase activity"/>
    <property type="evidence" value="ECO:0007669"/>
    <property type="project" value="TreeGrafter"/>
</dbReference>
<evidence type="ECO:0000259" key="2">
    <source>
        <dbReference type="Pfam" id="PF01593"/>
    </source>
</evidence>
<dbReference type="PANTHER" id="PTHR10742:SF382">
    <property type="entry name" value="AMINE OXIDASE DOMAIN-CONTAINING PROTEIN"/>
    <property type="match status" value="1"/>
</dbReference>
<dbReference type="EMBL" id="LFIV01000042">
    <property type="protein sequence ID" value="KZL73611.1"/>
    <property type="molecule type" value="Genomic_DNA"/>
</dbReference>